<gene>
    <name evidence="9" type="primary">ycjP_32</name>
    <name evidence="9" type="ORF">ERS852491_03760</name>
</gene>
<dbReference type="Pfam" id="PF00528">
    <property type="entry name" value="BPD_transp_1"/>
    <property type="match status" value="1"/>
</dbReference>
<dbReference type="InterPro" id="IPR000515">
    <property type="entry name" value="MetI-like"/>
</dbReference>
<evidence type="ECO:0000256" key="3">
    <source>
        <dbReference type="ARBA" id="ARBA00022475"/>
    </source>
</evidence>
<dbReference type="EMBL" id="CYZU01000044">
    <property type="protein sequence ID" value="CUO93375.1"/>
    <property type="molecule type" value="Genomic_DNA"/>
</dbReference>
<dbReference type="PANTHER" id="PTHR32243">
    <property type="entry name" value="MALTOSE TRANSPORT SYSTEM PERMEASE-RELATED"/>
    <property type="match status" value="1"/>
</dbReference>
<dbReference type="InterPro" id="IPR035906">
    <property type="entry name" value="MetI-like_sf"/>
</dbReference>
<evidence type="ECO:0000256" key="4">
    <source>
        <dbReference type="ARBA" id="ARBA00022692"/>
    </source>
</evidence>
<evidence type="ECO:0000256" key="5">
    <source>
        <dbReference type="ARBA" id="ARBA00022989"/>
    </source>
</evidence>
<dbReference type="GO" id="GO:0055085">
    <property type="term" value="P:transmembrane transport"/>
    <property type="evidence" value="ECO:0007669"/>
    <property type="project" value="InterPro"/>
</dbReference>
<feature type="transmembrane region" description="Helical" evidence="7">
    <location>
        <begin position="59"/>
        <end position="83"/>
    </location>
</feature>
<evidence type="ECO:0000256" key="2">
    <source>
        <dbReference type="ARBA" id="ARBA00022448"/>
    </source>
</evidence>
<feature type="transmembrane region" description="Helical" evidence="7">
    <location>
        <begin position="95"/>
        <end position="114"/>
    </location>
</feature>
<evidence type="ECO:0000313" key="9">
    <source>
        <dbReference type="EMBL" id="CUO93375.1"/>
    </source>
</evidence>
<dbReference type="GO" id="GO:0005886">
    <property type="term" value="C:plasma membrane"/>
    <property type="evidence" value="ECO:0007669"/>
    <property type="project" value="UniProtKB-SubCell"/>
</dbReference>
<dbReference type="Proteomes" id="UP000095544">
    <property type="component" value="Unassembled WGS sequence"/>
</dbReference>
<evidence type="ECO:0000256" key="6">
    <source>
        <dbReference type="ARBA" id="ARBA00023136"/>
    </source>
</evidence>
<evidence type="ECO:0000256" key="1">
    <source>
        <dbReference type="ARBA" id="ARBA00004651"/>
    </source>
</evidence>
<protein>
    <submittedName>
        <fullName evidence="9">Inner membrane ABC transporter permease protein ycjP</fullName>
    </submittedName>
</protein>
<dbReference type="SUPFAM" id="SSF161098">
    <property type="entry name" value="MetI-like"/>
    <property type="match status" value="1"/>
</dbReference>
<proteinExistence type="inferred from homology"/>
<feature type="domain" description="ABC transmembrane type-1" evidence="8">
    <location>
        <begin position="60"/>
        <end position="252"/>
    </location>
</feature>
<keyword evidence="4 7" id="KW-0812">Transmembrane</keyword>
<comment type="similarity">
    <text evidence="7">Belongs to the binding-protein-dependent transport system permease family.</text>
</comment>
<sequence length="267" mass="29701">MSKKKKTAVLIEVFLFSVAVVWVIPVISTMQVSLKNGGFQNYKDVFSTRINDVLILPKMILNSFIITGGTIMIVMISASLAAYAFSKLRFKGRKFFFVLLLSCYAIPILSTLIPNTLLIRNLGLRGSYISMIVLLATANIPLAILIFKGNFDGISSTYLEAAAIDGCTDFQVFLRILLPMSKSAIVNVLVVLFIQVWNDFQIPLVFSTDPEKYTLTLAPTFFGLTQNRLDLPHLFASIVIIAIPVIVFYMFMQDKIVEGMSMGGLKE</sequence>
<dbReference type="InterPro" id="IPR050901">
    <property type="entry name" value="BP-dep_ABC_trans_perm"/>
</dbReference>
<keyword evidence="3" id="KW-1003">Cell membrane</keyword>
<dbReference type="PROSITE" id="PS50928">
    <property type="entry name" value="ABC_TM1"/>
    <property type="match status" value="1"/>
</dbReference>
<dbReference type="STRING" id="39482.ERS852491_03760"/>
<dbReference type="PANTHER" id="PTHR32243:SF24">
    <property type="entry name" value="DIACETYLCHITOBIOSE UPTAKE SYSTEM PERMEASE PROTEIN NGCG"/>
    <property type="match status" value="1"/>
</dbReference>
<keyword evidence="6 7" id="KW-0472">Membrane</keyword>
<evidence type="ECO:0000256" key="7">
    <source>
        <dbReference type="RuleBase" id="RU363032"/>
    </source>
</evidence>
<accession>A0A174J855</accession>
<dbReference type="AlphaFoldDB" id="A0A174J855"/>
<keyword evidence="5 7" id="KW-1133">Transmembrane helix</keyword>
<evidence type="ECO:0000259" key="8">
    <source>
        <dbReference type="PROSITE" id="PS50928"/>
    </source>
</evidence>
<dbReference type="OrthoDB" id="9771544at2"/>
<reference evidence="9 10" key="1">
    <citation type="submission" date="2015-09" db="EMBL/GenBank/DDBJ databases">
        <authorList>
            <consortium name="Pathogen Informatics"/>
        </authorList>
    </citation>
    <scope>NUCLEOTIDE SEQUENCE [LARGE SCALE GENOMIC DNA]</scope>
    <source>
        <strain evidence="9 10">2789STDY5834876</strain>
    </source>
</reference>
<feature type="transmembrane region" description="Helical" evidence="7">
    <location>
        <begin position="126"/>
        <end position="147"/>
    </location>
</feature>
<dbReference type="RefSeq" id="WP_055154652.1">
    <property type="nucleotide sequence ID" value="NZ_CYZU01000044.1"/>
</dbReference>
<evidence type="ECO:0000313" key="10">
    <source>
        <dbReference type="Proteomes" id="UP000095544"/>
    </source>
</evidence>
<organism evidence="9 10">
    <name type="scientific">Faecalicatena contorta</name>
    <dbReference type="NCBI Taxonomy" id="39482"/>
    <lineage>
        <taxon>Bacteria</taxon>
        <taxon>Bacillati</taxon>
        <taxon>Bacillota</taxon>
        <taxon>Clostridia</taxon>
        <taxon>Lachnospirales</taxon>
        <taxon>Lachnospiraceae</taxon>
        <taxon>Faecalicatena</taxon>
    </lineage>
</organism>
<dbReference type="CDD" id="cd06261">
    <property type="entry name" value="TM_PBP2"/>
    <property type="match status" value="1"/>
</dbReference>
<keyword evidence="2 7" id="KW-0813">Transport</keyword>
<feature type="transmembrane region" description="Helical" evidence="7">
    <location>
        <begin position="234"/>
        <end position="252"/>
    </location>
</feature>
<comment type="subcellular location">
    <subcellularLocation>
        <location evidence="1 7">Cell membrane</location>
        <topology evidence="1 7">Multi-pass membrane protein</topology>
    </subcellularLocation>
</comment>
<feature type="transmembrane region" description="Helical" evidence="7">
    <location>
        <begin position="7"/>
        <end position="27"/>
    </location>
</feature>
<dbReference type="Gene3D" id="1.10.3720.10">
    <property type="entry name" value="MetI-like"/>
    <property type="match status" value="1"/>
</dbReference>
<name>A0A174J855_9FIRM</name>